<dbReference type="AlphaFoldDB" id="A0A1D8A5P2"/>
<keyword evidence="1" id="KW-0282">Flagellum</keyword>
<dbReference type="SUPFAM" id="SSF140566">
    <property type="entry name" value="FlgN-like"/>
    <property type="match status" value="1"/>
</dbReference>
<gene>
    <name evidence="1" type="ORF">BES08_12170</name>
</gene>
<dbReference type="Proteomes" id="UP000094626">
    <property type="component" value="Chromosome"/>
</dbReference>
<organism evidence="1 2">
    <name type="scientific">Novosphingobium resinovorum</name>
    <dbReference type="NCBI Taxonomy" id="158500"/>
    <lineage>
        <taxon>Bacteria</taxon>
        <taxon>Pseudomonadati</taxon>
        <taxon>Pseudomonadota</taxon>
        <taxon>Alphaproteobacteria</taxon>
        <taxon>Sphingomonadales</taxon>
        <taxon>Sphingomonadaceae</taxon>
        <taxon>Novosphingobium</taxon>
    </lineage>
</organism>
<dbReference type="InterPro" id="IPR036679">
    <property type="entry name" value="FlgN-like_sf"/>
</dbReference>
<reference evidence="2" key="1">
    <citation type="journal article" date="2017" name="J. Biotechnol.">
        <title>Complete genome sequence of Novosphingobium resinovorum SA1, a versatile xenobiotic-degrading bacterium capable of utilizing sulfanilic acid.</title>
        <authorList>
            <person name="Hegedus B."/>
            <person name="Kos P.B."/>
            <person name="Balint B."/>
            <person name="Maroti G."/>
            <person name="Gan H.M."/>
            <person name="Perei K."/>
            <person name="Rakhely G."/>
        </authorList>
    </citation>
    <scope>NUCLEOTIDE SEQUENCE [LARGE SCALE GENOMIC DNA]</scope>
    <source>
        <strain evidence="2">SA1</strain>
    </source>
</reference>
<keyword evidence="1" id="KW-0969">Cilium</keyword>
<evidence type="ECO:0000313" key="1">
    <source>
        <dbReference type="EMBL" id="AOR77421.1"/>
    </source>
</evidence>
<protein>
    <submittedName>
        <fullName evidence="1">Flagellar biosynthesis protein FlgN</fullName>
    </submittedName>
</protein>
<dbReference type="RefSeq" id="WP_008830098.1">
    <property type="nucleotide sequence ID" value="NZ_CP017075.1"/>
</dbReference>
<keyword evidence="2" id="KW-1185">Reference proteome</keyword>
<proteinExistence type="predicted"/>
<dbReference type="EMBL" id="CP017075">
    <property type="protein sequence ID" value="AOR77421.1"/>
    <property type="molecule type" value="Genomic_DNA"/>
</dbReference>
<dbReference type="GO" id="GO:0044780">
    <property type="term" value="P:bacterial-type flagellum assembly"/>
    <property type="evidence" value="ECO:0007669"/>
    <property type="project" value="InterPro"/>
</dbReference>
<dbReference type="OrthoDB" id="7571789at2"/>
<accession>A0A1D8A5P2</accession>
<evidence type="ECO:0000313" key="2">
    <source>
        <dbReference type="Proteomes" id="UP000094626"/>
    </source>
</evidence>
<dbReference type="KEGG" id="nre:BES08_12170"/>
<name>A0A1D8A5P2_9SPHN</name>
<keyword evidence="1" id="KW-0966">Cell projection</keyword>
<sequence length="146" mass="15604">MPSDNETAAAIIEVMTSLSSVMREETRALESGIRALDLAELASAKARLVGTLEERLARVTRQEPGWTAQLDAPLRESFTEALGELRAASMVNAALLERHIELSADLMGAIASEAKRLTGNRAYAYGASGTLARADLTTPISLNGEF</sequence>